<keyword evidence="2" id="KW-1185">Reference proteome</keyword>
<proteinExistence type="predicted"/>
<name>A0A938WR33_9BACT</name>
<gene>
    <name evidence="1" type="ORF">H6A34_01435</name>
</gene>
<protein>
    <recommendedName>
        <fullName evidence="3">ATP-grasp domain-containing protein</fullName>
    </recommendedName>
</protein>
<comment type="caution">
    <text evidence="1">The sequence shown here is derived from an EMBL/GenBank/DDBJ whole genome shotgun (WGS) entry which is preliminary data.</text>
</comment>
<dbReference type="RefSeq" id="WP_205103009.1">
    <property type="nucleotide sequence ID" value="NZ_JACJJG010000003.1"/>
</dbReference>
<accession>A0A938WR33</accession>
<reference evidence="1" key="2">
    <citation type="journal article" date="2021" name="Sci. Rep.">
        <title>The distribution of antibiotic resistance genes in chicken gut microbiota commensals.</title>
        <authorList>
            <person name="Juricova H."/>
            <person name="Matiasovicova J."/>
            <person name="Kubasova T."/>
            <person name="Cejkova D."/>
            <person name="Rychlik I."/>
        </authorList>
    </citation>
    <scope>NUCLEOTIDE SEQUENCE</scope>
    <source>
        <strain evidence="1">An824</strain>
    </source>
</reference>
<evidence type="ECO:0008006" key="3">
    <source>
        <dbReference type="Google" id="ProtNLM"/>
    </source>
</evidence>
<dbReference type="SUPFAM" id="SSF56059">
    <property type="entry name" value="Glutathione synthetase ATP-binding domain-like"/>
    <property type="match status" value="1"/>
</dbReference>
<organism evidence="1 2">
    <name type="scientific">Marseilla massiliensis</name>
    <dbReference type="NCBI Taxonomy" id="1841864"/>
    <lineage>
        <taxon>Bacteria</taxon>
        <taxon>Pseudomonadati</taxon>
        <taxon>Bacteroidota</taxon>
        <taxon>Bacteroidia</taxon>
        <taxon>Bacteroidales</taxon>
        <taxon>Prevotellaceae</taxon>
        <taxon>Marseilla</taxon>
    </lineage>
</organism>
<dbReference type="AlphaFoldDB" id="A0A938WR33"/>
<dbReference type="EMBL" id="JACJJG010000003">
    <property type="protein sequence ID" value="MBM6672554.1"/>
    <property type="molecule type" value="Genomic_DNA"/>
</dbReference>
<evidence type="ECO:0000313" key="1">
    <source>
        <dbReference type="EMBL" id="MBM6672554.1"/>
    </source>
</evidence>
<reference evidence="1" key="1">
    <citation type="submission" date="2020-08" db="EMBL/GenBank/DDBJ databases">
        <authorList>
            <person name="Cejkova D."/>
            <person name="Kubasova T."/>
            <person name="Jahodarova E."/>
            <person name="Rychlik I."/>
        </authorList>
    </citation>
    <scope>NUCLEOTIDE SEQUENCE</scope>
    <source>
        <strain evidence="1">An824</strain>
    </source>
</reference>
<evidence type="ECO:0000313" key="2">
    <source>
        <dbReference type="Proteomes" id="UP000706891"/>
    </source>
</evidence>
<sequence>MKLHIFNPEHDMALAADKAYFTLPHAIQEFKVNLGFLPALWAGEGDLILVDDVYYAIKALSQIGKRHADVLFVTANDLRHLVFSAIEPWGWDKAVRQQLSDAGVNPDVLPADDTLEYIRDLSDRRQTCALLTVLRKDIEDVTCGESFYYKNIDAVYDSLRKYGKIVAKAPWSSSGRGVRYIERCITPSVDGWIRKVIERQGGISVEPYYKKVKDFAMEFYSYGNGRVDYRGLSLFRTGGSNYTGSIIASELEKSHMMGEFLSLSLIDNIVERLKTYFSTSFFKCYKGSLGVDMMIVVKDGGCGYLLHPCVEINVRRTMGHVANSFGTDITDPTQLMHIIHDVNYKLKFDYIENNFVKVL</sequence>
<dbReference type="Proteomes" id="UP000706891">
    <property type="component" value="Unassembled WGS sequence"/>
</dbReference>